<dbReference type="EMBL" id="CAMAPF010000056">
    <property type="protein sequence ID" value="CAH9086436.1"/>
    <property type="molecule type" value="Genomic_DNA"/>
</dbReference>
<evidence type="ECO:0000313" key="3">
    <source>
        <dbReference type="EMBL" id="CAH9086436.1"/>
    </source>
</evidence>
<gene>
    <name evidence="3" type="ORF">CEPIT_LOCUS9794</name>
</gene>
<feature type="domain" description="Retrotransposon Copia-like N-terminal" evidence="2">
    <location>
        <begin position="21"/>
        <end position="60"/>
    </location>
</feature>
<organism evidence="3 4">
    <name type="scientific">Cuscuta epithymum</name>
    <dbReference type="NCBI Taxonomy" id="186058"/>
    <lineage>
        <taxon>Eukaryota</taxon>
        <taxon>Viridiplantae</taxon>
        <taxon>Streptophyta</taxon>
        <taxon>Embryophyta</taxon>
        <taxon>Tracheophyta</taxon>
        <taxon>Spermatophyta</taxon>
        <taxon>Magnoliopsida</taxon>
        <taxon>eudicotyledons</taxon>
        <taxon>Gunneridae</taxon>
        <taxon>Pentapetalae</taxon>
        <taxon>asterids</taxon>
        <taxon>lamiids</taxon>
        <taxon>Solanales</taxon>
        <taxon>Convolvulaceae</taxon>
        <taxon>Cuscuteae</taxon>
        <taxon>Cuscuta</taxon>
        <taxon>Cuscuta subgen. Cuscuta</taxon>
    </lineage>
</organism>
<proteinExistence type="predicted"/>
<dbReference type="AlphaFoldDB" id="A0AAV0CZJ2"/>
<dbReference type="PANTHER" id="PTHR37610:SF101">
    <property type="entry name" value="(RAPE) HYPOTHETICAL PROTEIN"/>
    <property type="match status" value="1"/>
</dbReference>
<feature type="compositionally biased region" description="Low complexity" evidence="1">
    <location>
        <begin position="301"/>
        <end position="315"/>
    </location>
</feature>
<keyword evidence="4" id="KW-1185">Reference proteome</keyword>
<feature type="region of interest" description="Disordered" evidence="1">
    <location>
        <begin position="286"/>
        <end position="318"/>
    </location>
</feature>
<accession>A0AAV0CZJ2</accession>
<name>A0AAV0CZJ2_9ASTE</name>
<reference evidence="3" key="1">
    <citation type="submission" date="2022-07" db="EMBL/GenBank/DDBJ databases">
        <authorList>
            <person name="Macas J."/>
            <person name="Novak P."/>
            <person name="Neumann P."/>
        </authorList>
    </citation>
    <scope>NUCLEOTIDE SEQUENCE</scope>
</reference>
<comment type="caution">
    <text evidence="3">The sequence shown here is derived from an EMBL/GenBank/DDBJ whole genome shotgun (WGS) entry which is preliminary data.</text>
</comment>
<sequence length="360" mass="39820">MSSDPTSPYYLGAGQDQLENQITHVVFKGDNYVAWSRAITLALKAHRKNVFIDGTLKKPEDATGLSNWETTNSMVVSWLLRSMKPAVVASLPFYDEARALWVYLENRFSVANGPRLQQLRASITGCRQSKMMIVDAYCTTLMGYYDELNRLKPLYACSCGLCTCGLAAKYAADREEEQLHQFLIGIDDEVYGTVRSNLLSHSPLPDSNRAYQAFLQEENSRGAARGKLVAVETNAFTLQADRQNKARQEKAERTNRVCTHCKKKGHDVNSCFKLLGYPEWWEHRNRPNNGTAGRGGGGVKTHAVTTSGAGTSSSVESKGLPELTQKQVQALLNLLNAETRSSDWIIDTGASQHVSGDISC</sequence>
<dbReference type="PANTHER" id="PTHR37610">
    <property type="entry name" value="CCHC-TYPE DOMAIN-CONTAINING PROTEIN"/>
    <property type="match status" value="1"/>
</dbReference>
<dbReference type="Pfam" id="PF14244">
    <property type="entry name" value="Retrotran_gag_3"/>
    <property type="match status" value="1"/>
</dbReference>
<dbReference type="Proteomes" id="UP001152523">
    <property type="component" value="Unassembled WGS sequence"/>
</dbReference>
<protein>
    <recommendedName>
        <fullName evidence="2">Retrotransposon Copia-like N-terminal domain-containing protein</fullName>
    </recommendedName>
</protein>
<evidence type="ECO:0000259" key="2">
    <source>
        <dbReference type="Pfam" id="PF14244"/>
    </source>
</evidence>
<dbReference type="InterPro" id="IPR029472">
    <property type="entry name" value="Copia-like_N"/>
</dbReference>
<evidence type="ECO:0000256" key="1">
    <source>
        <dbReference type="SAM" id="MobiDB-lite"/>
    </source>
</evidence>
<evidence type="ECO:0000313" key="4">
    <source>
        <dbReference type="Proteomes" id="UP001152523"/>
    </source>
</evidence>